<dbReference type="PROSITE" id="PS01124">
    <property type="entry name" value="HTH_ARAC_FAMILY_2"/>
    <property type="match status" value="1"/>
</dbReference>
<dbReference type="SMART" id="SM00387">
    <property type="entry name" value="HATPase_c"/>
    <property type="match status" value="1"/>
</dbReference>
<keyword evidence="3 12" id="KW-0597">Phosphoprotein</keyword>
<dbReference type="Gene3D" id="3.30.565.10">
    <property type="entry name" value="Histidine kinase-like ATPase, C-terminal domain"/>
    <property type="match status" value="1"/>
</dbReference>
<keyword evidence="4" id="KW-0808">Transferase</keyword>
<dbReference type="Proteomes" id="UP000019380">
    <property type="component" value="Unassembled WGS sequence"/>
</dbReference>
<dbReference type="Pfam" id="PF00512">
    <property type="entry name" value="HisKA"/>
    <property type="match status" value="1"/>
</dbReference>
<dbReference type="SUPFAM" id="SSF50998">
    <property type="entry name" value="Quinoprotein alcohol dehydrogenase-like"/>
    <property type="match status" value="1"/>
</dbReference>
<evidence type="ECO:0000259" key="17">
    <source>
        <dbReference type="PROSITE" id="PS50110"/>
    </source>
</evidence>
<proteinExistence type="predicted"/>
<dbReference type="FunFam" id="3.40.50.2300:FF:000138">
    <property type="entry name" value="Two-component system sensor histidine kinase/response regulator"/>
    <property type="match status" value="1"/>
</dbReference>
<dbReference type="Pfam" id="PF00072">
    <property type="entry name" value="Response_reg"/>
    <property type="match status" value="1"/>
</dbReference>
<evidence type="ECO:0000256" key="11">
    <source>
        <dbReference type="ARBA" id="ARBA00023163"/>
    </source>
</evidence>
<dbReference type="SMART" id="SM00448">
    <property type="entry name" value="REC"/>
    <property type="match status" value="1"/>
</dbReference>
<dbReference type="InterPro" id="IPR036890">
    <property type="entry name" value="HATPase_C_sf"/>
</dbReference>
<feature type="domain" description="Response regulatory" evidence="17">
    <location>
        <begin position="1142"/>
        <end position="1257"/>
    </location>
</feature>
<dbReference type="SUPFAM" id="SSF46689">
    <property type="entry name" value="Homeodomain-like"/>
    <property type="match status" value="1"/>
</dbReference>
<evidence type="ECO:0000256" key="14">
    <source>
        <dbReference type="SAM" id="SignalP"/>
    </source>
</evidence>
<dbReference type="PANTHER" id="PTHR43547">
    <property type="entry name" value="TWO-COMPONENT HISTIDINE KINASE"/>
    <property type="match status" value="1"/>
</dbReference>
<evidence type="ECO:0000256" key="2">
    <source>
        <dbReference type="ARBA" id="ARBA00012438"/>
    </source>
</evidence>
<dbReference type="SMART" id="SM00388">
    <property type="entry name" value="HisKA"/>
    <property type="match status" value="1"/>
</dbReference>
<organism evidence="18 19">
    <name type="scientific">Bacteroides xylanisolvens SD CC 1b</name>
    <dbReference type="NCBI Taxonomy" id="702447"/>
    <lineage>
        <taxon>Bacteria</taxon>
        <taxon>Pseudomonadati</taxon>
        <taxon>Bacteroidota</taxon>
        <taxon>Bacteroidia</taxon>
        <taxon>Bacteroidales</taxon>
        <taxon>Bacteroidaceae</taxon>
        <taxon>Bacteroides</taxon>
    </lineage>
</organism>
<evidence type="ECO:0000256" key="7">
    <source>
        <dbReference type="ARBA" id="ARBA00022840"/>
    </source>
</evidence>
<keyword evidence="9" id="KW-0805">Transcription regulation</keyword>
<dbReference type="InterPro" id="IPR009057">
    <property type="entry name" value="Homeodomain-like_sf"/>
</dbReference>
<dbReference type="Pfam" id="PF02518">
    <property type="entry name" value="HATPase_c"/>
    <property type="match status" value="1"/>
</dbReference>
<keyword evidence="10 18" id="KW-0238">DNA-binding</keyword>
<evidence type="ECO:0000256" key="5">
    <source>
        <dbReference type="ARBA" id="ARBA00022741"/>
    </source>
</evidence>
<dbReference type="Gene3D" id="2.60.40.10">
    <property type="entry name" value="Immunoglobulins"/>
    <property type="match status" value="1"/>
</dbReference>
<keyword evidence="13" id="KW-0472">Membrane</keyword>
<evidence type="ECO:0000313" key="19">
    <source>
        <dbReference type="Proteomes" id="UP000019380"/>
    </source>
</evidence>
<dbReference type="SUPFAM" id="SSF55874">
    <property type="entry name" value="ATPase domain of HSP90 chaperone/DNA topoisomerase II/histidine kinase"/>
    <property type="match status" value="1"/>
</dbReference>
<evidence type="ECO:0000256" key="3">
    <source>
        <dbReference type="ARBA" id="ARBA00022553"/>
    </source>
</evidence>
<evidence type="ECO:0000256" key="8">
    <source>
        <dbReference type="ARBA" id="ARBA00023012"/>
    </source>
</evidence>
<evidence type="ECO:0000256" key="6">
    <source>
        <dbReference type="ARBA" id="ARBA00022777"/>
    </source>
</evidence>
<dbReference type="InterPro" id="IPR018062">
    <property type="entry name" value="HTH_AraC-typ_CS"/>
</dbReference>
<dbReference type="GO" id="GO:0003700">
    <property type="term" value="F:DNA-binding transcription factor activity"/>
    <property type="evidence" value="ECO:0007669"/>
    <property type="project" value="InterPro"/>
</dbReference>
<dbReference type="PRINTS" id="PR00344">
    <property type="entry name" value="BCTRLSENSOR"/>
</dbReference>
<dbReference type="CDD" id="cd00075">
    <property type="entry name" value="HATPase"/>
    <property type="match status" value="1"/>
</dbReference>
<dbReference type="EC" id="2.7.13.3" evidence="2"/>
<keyword evidence="13" id="KW-1133">Transmembrane helix</keyword>
<dbReference type="InterPro" id="IPR018060">
    <property type="entry name" value="HTH_AraC"/>
</dbReference>
<dbReference type="Gene3D" id="2.130.10.10">
    <property type="entry name" value="YVTN repeat-like/Quinoprotein amine dehydrogenase"/>
    <property type="match status" value="2"/>
</dbReference>
<dbReference type="GO" id="GO:0043565">
    <property type="term" value="F:sequence-specific DNA binding"/>
    <property type="evidence" value="ECO:0007669"/>
    <property type="project" value="InterPro"/>
</dbReference>
<evidence type="ECO:0000256" key="4">
    <source>
        <dbReference type="ARBA" id="ARBA00022679"/>
    </source>
</evidence>
<dbReference type="Pfam" id="PF07494">
    <property type="entry name" value="Reg_prop"/>
    <property type="match status" value="6"/>
</dbReference>
<reference evidence="18 19" key="1">
    <citation type="submission" date="2013-12" db="EMBL/GenBank/DDBJ databases">
        <title>Improved hybrid genome assemblies of Bacteroides xylanisolvens SD CC 1b and Bacteroides xylanisolvens SD CC 2a using Illumina and 454 Sequencing.</title>
        <authorList>
            <person name="Ramaraj T."/>
            <person name="Sundararajan A."/>
            <person name="Mudge J."/>
            <person name="Schilkey F.D."/>
            <person name="Delvecchio V."/>
            <person name="Donlon M."/>
            <person name="Ziemer C."/>
        </authorList>
    </citation>
    <scope>NUCLEOTIDE SEQUENCE [LARGE SCALE GENOMIC DNA]</scope>
</reference>
<evidence type="ECO:0000259" key="15">
    <source>
        <dbReference type="PROSITE" id="PS01124"/>
    </source>
</evidence>
<keyword evidence="14" id="KW-0732">Signal</keyword>
<dbReference type="Pfam" id="PF07495">
    <property type="entry name" value="Y_Y_Y"/>
    <property type="match status" value="1"/>
</dbReference>
<dbReference type="PANTHER" id="PTHR43547:SF2">
    <property type="entry name" value="HYBRID SIGNAL TRANSDUCTION HISTIDINE KINASE C"/>
    <property type="match status" value="1"/>
</dbReference>
<dbReference type="EMBL" id="CBXG010000035">
    <property type="protein sequence ID" value="CDM05442.1"/>
    <property type="molecule type" value="Genomic_DNA"/>
</dbReference>
<keyword evidence="8" id="KW-0902">Two-component regulatory system</keyword>
<dbReference type="InterPro" id="IPR011123">
    <property type="entry name" value="Y_Y_Y"/>
</dbReference>
<dbReference type="GO" id="GO:0000155">
    <property type="term" value="F:phosphorelay sensor kinase activity"/>
    <property type="evidence" value="ECO:0007669"/>
    <property type="project" value="InterPro"/>
</dbReference>
<dbReference type="SMART" id="SM00342">
    <property type="entry name" value="HTH_ARAC"/>
    <property type="match status" value="1"/>
</dbReference>
<keyword evidence="5" id="KW-0547">Nucleotide-binding</keyword>
<dbReference type="InterPro" id="IPR003661">
    <property type="entry name" value="HisK_dim/P_dom"/>
</dbReference>
<evidence type="ECO:0000256" key="12">
    <source>
        <dbReference type="PROSITE-ProRule" id="PRU00169"/>
    </source>
</evidence>
<dbReference type="Gene3D" id="1.10.10.60">
    <property type="entry name" value="Homeodomain-like"/>
    <property type="match status" value="1"/>
</dbReference>
<feature type="modified residue" description="4-aspartylphosphate" evidence="12">
    <location>
        <position position="1190"/>
    </location>
</feature>
<comment type="caution">
    <text evidence="18">The sequence shown here is derived from an EMBL/GenBank/DDBJ whole genome shotgun (WGS) entry which is preliminary data.</text>
</comment>
<dbReference type="FunFam" id="2.60.40.10:FF:000791">
    <property type="entry name" value="Two-component system sensor histidine kinase/response regulator"/>
    <property type="match status" value="1"/>
</dbReference>
<evidence type="ECO:0000256" key="13">
    <source>
        <dbReference type="SAM" id="Phobius"/>
    </source>
</evidence>
<dbReference type="Pfam" id="PF12833">
    <property type="entry name" value="HTH_18"/>
    <property type="match status" value="1"/>
</dbReference>
<keyword evidence="11" id="KW-0804">Transcription</keyword>
<evidence type="ECO:0000313" key="18">
    <source>
        <dbReference type="EMBL" id="CDM05442.1"/>
    </source>
</evidence>
<dbReference type="InterPro" id="IPR004358">
    <property type="entry name" value="Sig_transdc_His_kin-like_C"/>
</dbReference>
<dbReference type="GO" id="GO:0005524">
    <property type="term" value="F:ATP binding"/>
    <property type="evidence" value="ECO:0007669"/>
    <property type="project" value="UniProtKB-KW"/>
</dbReference>
<dbReference type="FunFam" id="3.30.565.10:FF:000037">
    <property type="entry name" value="Hybrid sensor histidine kinase/response regulator"/>
    <property type="match status" value="1"/>
</dbReference>
<dbReference type="InterPro" id="IPR011006">
    <property type="entry name" value="CheY-like_superfamily"/>
</dbReference>
<dbReference type="InterPro" id="IPR015943">
    <property type="entry name" value="WD40/YVTN_repeat-like_dom_sf"/>
</dbReference>
<evidence type="ECO:0000259" key="16">
    <source>
        <dbReference type="PROSITE" id="PS50109"/>
    </source>
</evidence>
<dbReference type="InterPro" id="IPR011110">
    <property type="entry name" value="Reg_prop"/>
</dbReference>
<dbReference type="InterPro" id="IPR013783">
    <property type="entry name" value="Ig-like_fold"/>
</dbReference>
<feature type="signal peptide" evidence="14">
    <location>
        <begin position="1"/>
        <end position="41"/>
    </location>
</feature>
<dbReference type="InterPro" id="IPR011047">
    <property type="entry name" value="Quinoprotein_ADH-like_sf"/>
</dbReference>
<feature type="domain" description="Histidine kinase" evidence="16">
    <location>
        <begin position="886"/>
        <end position="1101"/>
    </location>
</feature>
<keyword evidence="6" id="KW-0418">Kinase</keyword>
<dbReference type="CDD" id="cd00082">
    <property type="entry name" value="HisKA"/>
    <property type="match status" value="1"/>
</dbReference>
<dbReference type="SUPFAM" id="SSF52172">
    <property type="entry name" value="CheY-like"/>
    <property type="match status" value="1"/>
</dbReference>
<comment type="catalytic activity">
    <reaction evidence="1">
        <text>ATP + protein L-histidine = ADP + protein N-phospho-L-histidine.</text>
        <dbReference type="EC" id="2.7.13.3"/>
    </reaction>
</comment>
<keyword evidence="13" id="KW-0812">Transmembrane</keyword>
<dbReference type="PROSITE" id="PS00041">
    <property type="entry name" value="HTH_ARAC_FAMILY_1"/>
    <property type="match status" value="1"/>
</dbReference>
<keyword evidence="7" id="KW-0067">ATP-binding</keyword>
<feature type="chain" id="PRO_5003064380" description="histidine kinase" evidence="14">
    <location>
        <begin position="42"/>
        <end position="1397"/>
    </location>
</feature>
<evidence type="ECO:0000256" key="9">
    <source>
        <dbReference type="ARBA" id="ARBA00023015"/>
    </source>
</evidence>
<feature type="domain" description="HTH araC/xylS-type" evidence="15">
    <location>
        <begin position="1289"/>
        <end position="1390"/>
    </location>
</feature>
<protein>
    <recommendedName>
        <fullName evidence="2">histidine kinase</fullName>
        <ecNumber evidence="2">2.7.13.3</ecNumber>
    </recommendedName>
</protein>
<accession>D4VI73</accession>
<name>D4VI73_9BACE</name>
<dbReference type="InterPro" id="IPR036097">
    <property type="entry name" value="HisK_dim/P_sf"/>
</dbReference>
<dbReference type="PROSITE" id="PS50109">
    <property type="entry name" value="HIS_KIN"/>
    <property type="match status" value="1"/>
</dbReference>
<dbReference type="SUPFAM" id="SSF63829">
    <property type="entry name" value="Calcium-dependent phosphotriesterase"/>
    <property type="match status" value="1"/>
</dbReference>
<dbReference type="Gene3D" id="3.40.50.2300">
    <property type="match status" value="1"/>
</dbReference>
<evidence type="ECO:0000256" key="10">
    <source>
        <dbReference type="ARBA" id="ARBA00023125"/>
    </source>
</evidence>
<dbReference type="Gene3D" id="1.10.287.130">
    <property type="match status" value="1"/>
</dbReference>
<dbReference type="InterPro" id="IPR005467">
    <property type="entry name" value="His_kinase_dom"/>
</dbReference>
<dbReference type="SUPFAM" id="SSF47384">
    <property type="entry name" value="Homodimeric domain of signal transducing histidine kinase"/>
    <property type="match status" value="1"/>
</dbReference>
<dbReference type="InterPro" id="IPR001789">
    <property type="entry name" value="Sig_transdc_resp-reg_receiver"/>
</dbReference>
<dbReference type="PROSITE" id="PS50110">
    <property type="entry name" value="RESPONSE_REGULATORY"/>
    <property type="match status" value="1"/>
</dbReference>
<gene>
    <name evidence="18" type="ORF">BN890_30320</name>
</gene>
<sequence length="1397" mass="159579">MFIFVAIKLQIYYMKNKRCVNIVNRKIILLLFLFCMQPSTALLASGDNLVANLKFKRFPALNNLPSDEIQKIYQDKDGFVWLASRYGFYQYDGYETTLYKSNLYTPGLLTNNNILCLADDYDHNLWIGTQEGLNILDKKTGEIKKILFPVIPNNVISCLLVMRDHSIWLGTDAGLCKYDAENGTFVVYNRELTGGVLDYTAIKSLLEDSEGDLWIGTWSSGLYRYVPSTEKFYAYPTMNERNSAHVIYEDTNKNIWVGSWDCGLFKLNNPKNLRTVSYVNYRHKTGDSTSLSDDIVYDINEDLNTGTLWVGTRSGLSIMSKNIPGRFINYRSRSSSHYIFCDEINTILRDKAGMMWIGSIGGGVLAVDTNQPMFAFHSLDFADNDIPITSVRALFADSERNIWMGIGTYGLACVESVTGKLKSHSQMPEFAGITVPTVYSVMQRRNSGEIWFGTYDGGIFIYQKGEKVRNLTVDNCKFLGNSCVFALYEDEHGNCWVGTRGSLGVLLANGKSFLFSNITFTDNTRLDWLYVRDIITDSENSVWIATSNYGIIHIQGDIQHPSTLKYSNYSFYNGALTTNNVLCLYEDKAGCLWAGTEGGGLYLYDRKNDRFDGKNQEYNIPGDMVGSIEEDKTGNLWLGTNAGLVKLGAQPIGRDAVVRVYTEVDGLQGNFFISQSACSRDGELFFGGYRGYNCFFPENMEEKQREVSLAITDIKIFNRSITLLPLDIQRKISKFTPAFTQKIELPYQYNNFSIEFATLTYKNPELNRYAYQLEGFDKEWVYTNADRRFAYYNNLESGTYIFRLKATNENGIWSGYVRELTVVVLPPFWATWWAYILYVLLVAGAVFWLFQITRNRILLRNELRLREMEKMKAEELNHAKLQFFTNITHELLTPLTIISATVDELKTQAPRHTDLYAVMQSNIHRLIRLLQQILEFRKAETGNLKLRVSPGDIAAFVKKEAESFQPLIKKSKIHFSVLCNPESITGYFDTDKLDKILYNLLSNAAKYTVEGGFIQVTLSYAEDRDHVLLKVKDNGKGISKEKQTTLFQRFYEGDYRKFNTIGTGIGLSLTKNLVELHEGTISVESETGQGAEFIVCIPIDRSYFREDQIDDEAIVPIQKMMTYAEEDTQPMDDSEVEKKKHSVLVIEDNEELLQLMTRLLKREYNVFTAENGKEGISVLENEDIDLIVSDVMMPEMDGIEFCKYVKSNLEISHIPVILLTAKNKEEDRAEAYEVGADAFISKPFNLPVLYARIRNLLKYKEGVVRDFKHQLVFELKDLNYTSLDEDFLQRAIDCVNGHLEDAEFDQPQFADEMKTSKSTLYKKLKSLTGLNTSAFIRNVRLKSACRIMEEKGSNIRISELAYAVGFNDPKYFSSCFKKEFGMLPSEYIERFLAVPAK</sequence>
<feature type="transmembrane region" description="Helical" evidence="13">
    <location>
        <begin position="832"/>
        <end position="850"/>
    </location>
</feature>
<dbReference type="InterPro" id="IPR003594">
    <property type="entry name" value="HATPase_dom"/>
</dbReference>
<evidence type="ECO:0000256" key="1">
    <source>
        <dbReference type="ARBA" id="ARBA00000085"/>
    </source>
</evidence>